<evidence type="ECO:0000256" key="1">
    <source>
        <dbReference type="SAM" id="MobiDB-lite"/>
    </source>
</evidence>
<dbReference type="EMBL" id="WVIC01000039">
    <property type="protein sequence ID" value="NCJ08077.1"/>
    <property type="molecule type" value="Genomic_DNA"/>
</dbReference>
<evidence type="ECO:0000313" key="3">
    <source>
        <dbReference type="EMBL" id="NCJ08077.1"/>
    </source>
</evidence>
<dbReference type="AlphaFoldDB" id="A0A8K2A228"/>
<sequence length="889" mass="98560">MDQWQTQTIFLDETYLALGGVYIQQLLSAELFRDLAGYPLRGPAQDIALLCRERWLTLSDAIATLPEPLECFLLVIGQPNQLMQRSSVIFLAAGRHPDAAPAELACQAACKTLWTLLSSSLDYLELSPLPSTPTSSISLQTAIAALQQQHGVELRRRWEQLCVVHGDRPIIEPQPTPRSPKMMGFQFGTSLASPPPHPIPSPEVMGFQTGTSLASPPPQPKPSPAQPDPIQDLKHLFAWTPSADSWERLFSALQAEPEGSALVVHLRGGQSPPEHCKLAAREALAAAEQILKTAPANLDLTTQTLLELQTSVIRSQSLQRVAILANPVIAARVFISAPHPPSPALLSTVKGCLDAVPTDPKSTESMFQGGIKVVVADQGDHLAPLTPLTLDLLFSPAEACAFLRTPMPTDSSMGDLPISRARTTPFLGQSGSDYLLGENVHRGERIPVAIEDAMRFRHTYIIGQTGTGKSTLMLQMILHDIEQGRGVGVLDPHGTLIDEVLARYPKHRAKDLVWVDVTDTDYPIGYNLLNIQEKDPVQYQIVRDLVIDELYAYLDQTYELSKTGGPIFESHFRGMLGLLMGIERPPEPPHLMLLRTLYTNKKFRTFLVERIKDKDIVLEEFIQEALQPSSSSDHNIANISGYITSKFNRFIADRTLRNVICQKRSLDLEDIVASGKVLLFYLGKGRFGEQAAGLLASQIITGLRRVVMKRNSWELHRPFYLYADEFHLFANHRFAELLSEARKFGLSLTLAHQYVQQIPEPILQAILGNVGTTIALRVGAVDGSFLEPIYSPYFNHKDLLSLPNYRAYVRSCGTLGESPFSVSLTPPKPVVNSPQHIEAFRNASRRKYGHPREAVEQEIAAAHQAYKEGLFDPNNLKIDDFDLSELELL</sequence>
<feature type="domain" description="Helicase HerA central" evidence="2">
    <location>
        <begin position="442"/>
        <end position="496"/>
    </location>
</feature>
<proteinExistence type="predicted"/>
<dbReference type="GO" id="GO:0003677">
    <property type="term" value="F:DNA binding"/>
    <property type="evidence" value="ECO:0007669"/>
    <property type="project" value="UniProtKB-KW"/>
</dbReference>
<comment type="caution">
    <text evidence="3">The sequence shown here is derived from an EMBL/GenBank/DDBJ whole genome shotgun (WGS) entry which is preliminary data.</text>
</comment>
<dbReference type="PANTHER" id="PTHR30121">
    <property type="entry name" value="UNCHARACTERIZED PROTEIN YJGR-RELATED"/>
    <property type="match status" value="1"/>
</dbReference>
<keyword evidence="3" id="KW-0238">DNA-binding</keyword>
<reference evidence="3" key="1">
    <citation type="submission" date="2019-12" db="EMBL/GenBank/DDBJ databases">
        <title>High-Quality draft genome sequences of three cyanobacteria isolated from the limestone walls of the Old Cathedral of Coimbra.</title>
        <authorList>
            <person name="Tiago I."/>
            <person name="Soares F."/>
            <person name="Portugal A."/>
        </authorList>
    </citation>
    <scope>NUCLEOTIDE SEQUENCE [LARGE SCALE GENOMIC DNA]</scope>
    <source>
        <strain evidence="3">C</strain>
    </source>
</reference>
<dbReference type="RefSeq" id="WP_161826553.1">
    <property type="nucleotide sequence ID" value="NZ_WVIC01000039.1"/>
</dbReference>
<dbReference type="InterPro" id="IPR051162">
    <property type="entry name" value="T4SS_component"/>
</dbReference>
<protein>
    <submittedName>
        <fullName evidence="3">Type IV secretion system DNA-binding domain-containing protein</fullName>
    </submittedName>
</protein>
<dbReference type="PANTHER" id="PTHR30121:SF6">
    <property type="entry name" value="SLR6007 PROTEIN"/>
    <property type="match status" value="1"/>
</dbReference>
<feature type="region of interest" description="Disordered" evidence="1">
    <location>
        <begin position="192"/>
        <end position="230"/>
    </location>
</feature>
<keyword evidence="4" id="KW-1185">Reference proteome</keyword>
<name>A0A8K2A228_9CYAN</name>
<dbReference type="SUPFAM" id="SSF52540">
    <property type="entry name" value="P-loop containing nucleoside triphosphate hydrolases"/>
    <property type="match status" value="1"/>
</dbReference>
<organism evidence="3 4">
    <name type="scientific">Petrachloros mirabilis ULC683</name>
    <dbReference type="NCBI Taxonomy" id="2781853"/>
    <lineage>
        <taxon>Bacteria</taxon>
        <taxon>Bacillati</taxon>
        <taxon>Cyanobacteriota</taxon>
        <taxon>Cyanophyceae</taxon>
        <taxon>Synechococcales</taxon>
        <taxon>Petrachlorosaceae</taxon>
        <taxon>Petrachloros</taxon>
        <taxon>Petrachloros mirabilis</taxon>
    </lineage>
</organism>
<dbReference type="InterPro" id="IPR027417">
    <property type="entry name" value="P-loop_NTPase"/>
</dbReference>
<accession>A0A8K2A228</accession>
<feature type="compositionally biased region" description="Pro residues" evidence="1">
    <location>
        <begin position="215"/>
        <end position="227"/>
    </location>
</feature>
<gene>
    <name evidence="3" type="ORF">GS597_16500</name>
</gene>
<dbReference type="InterPro" id="IPR002789">
    <property type="entry name" value="HerA_central"/>
</dbReference>
<dbReference type="CDD" id="cd01127">
    <property type="entry name" value="TrwB_TraG_TraD_VirD4"/>
    <property type="match status" value="1"/>
</dbReference>
<dbReference type="Gene3D" id="3.40.50.300">
    <property type="entry name" value="P-loop containing nucleotide triphosphate hydrolases"/>
    <property type="match status" value="2"/>
</dbReference>
<evidence type="ECO:0000313" key="4">
    <source>
        <dbReference type="Proteomes" id="UP000607397"/>
    </source>
</evidence>
<evidence type="ECO:0000259" key="2">
    <source>
        <dbReference type="Pfam" id="PF01935"/>
    </source>
</evidence>
<dbReference type="Pfam" id="PF01935">
    <property type="entry name" value="DUF87"/>
    <property type="match status" value="1"/>
</dbReference>
<dbReference type="Proteomes" id="UP000607397">
    <property type="component" value="Unassembled WGS sequence"/>
</dbReference>